<evidence type="ECO:0000313" key="2">
    <source>
        <dbReference type="EMBL" id="GAA2091574.1"/>
    </source>
</evidence>
<reference evidence="3" key="1">
    <citation type="journal article" date="2019" name="Int. J. Syst. Evol. Microbiol.">
        <title>The Global Catalogue of Microorganisms (GCM) 10K type strain sequencing project: providing services to taxonomists for standard genome sequencing and annotation.</title>
        <authorList>
            <consortium name="The Broad Institute Genomics Platform"/>
            <consortium name="The Broad Institute Genome Sequencing Center for Infectious Disease"/>
            <person name="Wu L."/>
            <person name="Ma J."/>
        </authorList>
    </citation>
    <scope>NUCLEOTIDE SEQUENCE [LARGE SCALE GENOMIC DNA]</scope>
    <source>
        <strain evidence="3">JCM 15900</strain>
    </source>
</reference>
<dbReference type="Gene3D" id="3.90.960.10">
    <property type="entry name" value="YbaK/aminoacyl-tRNA synthetase-associated domain"/>
    <property type="match status" value="1"/>
</dbReference>
<proteinExistence type="predicted"/>
<dbReference type="RefSeq" id="WP_291794260.1">
    <property type="nucleotide sequence ID" value="NZ_BAAAPZ010000002.1"/>
</dbReference>
<dbReference type="InterPro" id="IPR036754">
    <property type="entry name" value="YbaK/aa-tRNA-synt-asso_dom_sf"/>
</dbReference>
<dbReference type="CDD" id="cd04939">
    <property type="entry name" value="PA2301"/>
    <property type="match status" value="1"/>
</dbReference>
<evidence type="ECO:0000259" key="1">
    <source>
        <dbReference type="Pfam" id="PF04073"/>
    </source>
</evidence>
<organism evidence="2 3">
    <name type="scientific">Brevibacterium salitolerans</name>
    <dbReference type="NCBI Taxonomy" id="1403566"/>
    <lineage>
        <taxon>Bacteria</taxon>
        <taxon>Bacillati</taxon>
        <taxon>Actinomycetota</taxon>
        <taxon>Actinomycetes</taxon>
        <taxon>Micrococcales</taxon>
        <taxon>Brevibacteriaceae</taxon>
        <taxon>Brevibacterium</taxon>
    </lineage>
</organism>
<dbReference type="Proteomes" id="UP001500984">
    <property type="component" value="Unassembled WGS sequence"/>
</dbReference>
<protein>
    <submittedName>
        <fullName evidence="2">YbaK/EbsC family protein</fullName>
    </submittedName>
</protein>
<feature type="domain" description="YbaK/aminoacyl-tRNA synthetase-associated" evidence="1">
    <location>
        <begin position="49"/>
        <end position="172"/>
    </location>
</feature>
<dbReference type="Pfam" id="PF04073">
    <property type="entry name" value="tRNA_edit"/>
    <property type="match status" value="1"/>
</dbReference>
<comment type="caution">
    <text evidence="2">The sequence shown here is derived from an EMBL/GenBank/DDBJ whole genome shotgun (WGS) entry which is preliminary data.</text>
</comment>
<sequence length="187" mass="19400">MSLLPAHVTTVPLAEAAQSRPQLLGASVARAAASAPDFTGRAEVFEIDPELADTAALMEAFSLPAEASANCVVVAGTRGENEQIAACVVLASTRADVNRRIRKLLDARKASFLSMDRAVEESGMEYGGIGPIGLPEGWRLLLDSRVVEQEAVVIGSGIRGSKIILPGAALARIPGADVIEDLAVEAG</sequence>
<dbReference type="InterPro" id="IPR007214">
    <property type="entry name" value="YbaK/aa-tRNA-synth-assoc-dom"/>
</dbReference>
<dbReference type="EMBL" id="BAAAPZ010000002">
    <property type="protein sequence ID" value="GAA2091574.1"/>
    <property type="molecule type" value="Genomic_DNA"/>
</dbReference>
<gene>
    <name evidence="2" type="ORF">GCM10009823_08780</name>
</gene>
<keyword evidence="3" id="KW-1185">Reference proteome</keyword>
<evidence type="ECO:0000313" key="3">
    <source>
        <dbReference type="Proteomes" id="UP001500984"/>
    </source>
</evidence>
<dbReference type="SUPFAM" id="SSF55826">
    <property type="entry name" value="YbaK/ProRS associated domain"/>
    <property type="match status" value="1"/>
</dbReference>
<name>A0ABP5I5J0_9MICO</name>
<accession>A0ABP5I5J0</accession>